<evidence type="ECO:0000313" key="3">
    <source>
        <dbReference type="EMBL" id="PJF36719.1"/>
    </source>
</evidence>
<dbReference type="SUPFAM" id="SSF52172">
    <property type="entry name" value="CheY-like"/>
    <property type="match status" value="1"/>
</dbReference>
<dbReference type="PANTHER" id="PTHR45526">
    <property type="entry name" value="TRANSCRIPTIONAL REGULATORY PROTEIN DPIA"/>
    <property type="match status" value="1"/>
</dbReference>
<gene>
    <name evidence="3" type="ORF">CUN49_04010</name>
</gene>
<proteinExistence type="predicted"/>
<evidence type="ECO:0000259" key="2">
    <source>
        <dbReference type="PROSITE" id="PS50110"/>
    </source>
</evidence>
<dbReference type="Proteomes" id="UP000229681">
    <property type="component" value="Unassembled WGS sequence"/>
</dbReference>
<organism evidence="3 4">
    <name type="scientific">Candidatus Thermofonsia Clade 1 bacterium</name>
    <dbReference type="NCBI Taxonomy" id="2364210"/>
    <lineage>
        <taxon>Bacteria</taxon>
        <taxon>Bacillati</taxon>
        <taxon>Chloroflexota</taxon>
        <taxon>Candidatus Thermofontia</taxon>
        <taxon>Candidatus Thermofonsia Clade 1</taxon>
    </lineage>
</organism>
<sequence>MIALVVESNPNSADVICRQLKALGFKDEDIHVTGTAEGGMELAKQVRPQFVLVDEHLPDDYGVELIDALRSLKPDSVLALYSVDDNDEAIQEAFKAGCNYYVIRPNGLQQLCRDLRSPEMLLRANARAVFR</sequence>
<comment type="caution">
    <text evidence="3">The sequence shown here is derived from an EMBL/GenBank/DDBJ whole genome shotgun (WGS) entry which is preliminary data.</text>
</comment>
<dbReference type="PROSITE" id="PS50110">
    <property type="entry name" value="RESPONSE_REGULATORY"/>
    <property type="match status" value="1"/>
</dbReference>
<protein>
    <recommendedName>
        <fullName evidence="2">Response regulatory domain-containing protein</fullName>
    </recommendedName>
</protein>
<dbReference type="InterPro" id="IPR051271">
    <property type="entry name" value="2C-system_Tx_regulators"/>
</dbReference>
<reference evidence="3 4" key="1">
    <citation type="submission" date="2017-11" db="EMBL/GenBank/DDBJ databases">
        <title>Evolution of Phototrophy in the Chloroflexi Phylum Driven by Horizontal Gene Transfer.</title>
        <authorList>
            <person name="Ward L.M."/>
            <person name="Hemp J."/>
            <person name="Shih P.M."/>
            <person name="Mcglynn S.E."/>
            <person name="Fischer W."/>
        </authorList>
    </citation>
    <scope>NUCLEOTIDE SEQUENCE [LARGE SCALE GENOMIC DNA]</scope>
    <source>
        <strain evidence="3">JP3_13</strain>
    </source>
</reference>
<dbReference type="SMART" id="SM00448">
    <property type="entry name" value="REC"/>
    <property type="match status" value="1"/>
</dbReference>
<dbReference type="Gene3D" id="3.40.50.2300">
    <property type="match status" value="1"/>
</dbReference>
<dbReference type="InterPro" id="IPR011006">
    <property type="entry name" value="CheY-like_superfamily"/>
</dbReference>
<evidence type="ECO:0000313" key="4">
    <source>
        <dbReference type="Proteomes" id="UP000229681"/>
    </source>
</evidence>
<dbReference type="Pfam" id="PF00072">
    <property type="entry name" value="Response_reg"/>
    <property type="match status" value="1"/>
</dbReference>
<dbReference type="PANTHER" id="PTHR45526:SF1">
    <property type="entry name" value="TRANSCRIPTIONAL REGULATORY PROTEIN DCUR-RELATED"/>
    <property type="match status" value="1"/>
</dbReference>
<dbReference type="AlphaFoldDB" id="A0A2M8PGN8"/>
<name>A0A2M8PGN8_9CHLR</name>
<accession>A0A2M8PGN8</accession>
<evidence type="ECO:0000256" key="1">
    <source>
        <dbReference type="PROSITE-ProRule" id="PRU00169"/>
    </source>
</evidence>
<keyword evidence="1" id="KW-0597">Phosphoprotein</keyword>
<dbReference type="CDD" id="cd00156">
    <property type="entry name" value="REC"/>
    <property type="match status" value="1"/>
</dbReference>
<dbReference type="EMBL" id="PGTM01000035">
    <property type="protein sequence ID" value="PJF36719.1"/>
    <property type="molecule type" value="Genomic_DNA"/>
</dbReference>
<dbReference type="GO" id="GO:0000156">
    <property type="term" value="F:phosphorelay response regulator activity"/>
    <property type="evidence" value="ECO:0007669"/>
    <property type="project" value="TreeGrafter"/>
</dbReference>
<dbReference type="InterPro" id="IPR001789">
    <property type="entry name" value="Sig_transdc_resp-reg_receiver"/>
</dbReference>
<feature type="modified residue" description="4-aspartylphosphate" evidence="1">
    <location>
        <position position="54"/>
    </location>
</feature>
<feature type="domain" description="Response regulatory" evidence="2">
    <location>
        <begin position="2"/>
        <end position="119"/>
    </location>
</feature>